<dbReference type="SUPFAM" id="SSF54495">
    <property type="entry name" value="UBC-like"/>
    <property type="match status" value="1"/>
</dbReference>
<dbReference type="InterPro" id="IPR011009">
    <property type="entry name" value="Kinase-like_dom_sf"/>
</dbReference>
<dbReference type="CDD" id="cd11685">
    <property type="entry name" value="UEV_TSG101-like"/>
    <property type="match status" value="1"/>
</dbReference>
<sequence>MRCYEILLEKDASVIVLLALQVSFSAWLGRCRLILGNVALRRKKLTPQDTRPFHFQIPSLFPNFLFFFYPLHTNDSFPAPKPSCNTQTEWTHPASHPSSDSFLMTGKEVLELRGLLLSRFEHFFDTMTNEVPGPSGQWIQKKATLVVPNMVKNVHNHVSVQTGEEFSMEFLQDRFAARRGPAVTDMIENCENKVGLNYNQNYQLGYQDLTGILGLRRMDSETKDFWREAQILSNLHHPNVVAFYGVVPDGAGGTLATVTEFMVSGSLRHALLKTDRIFLDLKCNNLLVNLRDPQRPICKGFFCTAEAILLHAFQSLEVEERSESLILWFSSSCFAMDHPETFFYSSLLPQPNQALKQQLIVYATREILEGRIPYPEQLRPRILSDVIQLLDQYPSLGLTRRRFQPEEPAVLVVRGTIPIFYTNRVYKIPVEIWVPHSYPTSPPRACVTLDDQNATAIKLRHPYVDARRGGLINVPHMLDWHSERTLVVLVTTMCECFSRDPPVRAGPGPPPLPPSPPQLQPPHVQERQRQELEEERHRQEQVMHRQEGGRQQAAQERRSSSLWYSLMRRLAFLCIKLELEKFITHRVRFSEINKAFDYMLKGETLRSIINMEE</sequence>
<dbReference type="Pfam" id="PF07714">
    <property type="entry name" value="PK_Tyr_Ser-Thr"/>
    <property type="match status" value="1"/>
</dbReference>
<dbReference type="Gene3D" id="1.10.510.10">
    <property type="entry name" value="Transferase(Phosphotransferase) domain 1"/>
    <property type="match status" value="1"/>
</dbReference>
<dbReference type="PANTHER" id="PTHR23306">
    <property type="entry name" value="TUMOR SUSCEPTIBILITY GENE 101 PROTEIN-RELATED"/>
    <property type="match status" value="1"/>
</dbReference>
<dbReference type="SUPFAM" id="SSF50129">
    <property type="entry name" value="GroES-like"/>
    <property type="match status" value="1"/>
</dbReference>
<dbReference type="InterPro" id="IPR001245">
    <property type="entry name" value="Ser-Thr/Tyr_kinase_cat_dom"/>
</dbReference>
<dbReference type="InterPro" id="IPR011032">
    <property type="entry name" value="GroES-like_sf"/>
</dbReference>
<dbReference type="EMBL" id="AP019304">
    <property type="protein sequence ID" value="BBH10064.1"/>
    <property type="molecule type" value="Genomic_DNA"/>
</dbReference>
<organism evidence="3">
    <name type="scientific">Prunus dulcis</name>
    <name type="common">Almond</name>
    <name type="synonym">Amygdalus dulcis</name>
    <dbReference type="NCBI Taxonomy" id="3755"/>
    <lineage>
        <taxon>Eukaryota</taxon>
        <taxon>Viridiplantae</taxon>
        <taxon>Streptophyta</taxon>
        <taxon>Embryophyta</taxon>
        <taxon>Tracheophyta</taxon>
        <taxon>Spermatophyta</taxon>
        <taxon>Magnoliopsida</taxon>
        <taxon>eudicotyledons</taxon>
        <taxon>Gunneridae</taxon>
        <taxon>Pentapetalae</taxon>
        <taxon>rosids</taxon>
        <taxon>fabids</taxon>
        <taxon>Rosales</taxon>
        <taxon>Rosaceae</taxon>
        <taxon>Amygdaloideae</taxon>
        <taxon>Amygdaleae</taxon>
        <taxon>Prunus</taxon>
    </lineage>
</organism>
<name>A0A4Y1S018_PRUDU</name>
<dbReference type="GO" id="GO:0008333">
    <property type="term" value="P:endosome to lysosome transport"/>
    <property type="evidence" value="ECO:0007669"/>
    <property type="project" value="TreeGrafter"/>
</dbReference>
<dbReference type="GO" id="GO:0043130">
    <property type="term" value="F:ubiquitin binding"/>
    <property type="evidence" value="ECO:0007669"/>
    <property type="project" value="TreeGrafter"/>
</dbReference>
<evidence type="ECO:0000256" key="1">
    <source>
        <dbReference type="SAM" id="MobiDB-lite"/>
    </source>
</evidence>
<dbReference type="Gene3D" id="3.90.180.10">
    <property type="entry name" value="Medium-chain alcohol dehydrogenases, catalytic domain"/>
    <property type="match status" value="1"/>
</dbReference>
<dbReference type="InterPro" id="IPR016135">
    <property type="entry name" value="UBQ-conjugating_enzyme/RWD"/>
</dbReference>
<dbReference type="Pfam" id="PF05743">
    <property type="entry name" value="UEV"/>
    <property type="match status" value="1"/>
</dbReference>
<dbReference type="GO" id="GO:0015031">
    <property type="term" value="P:protein transport"/>
    <property type="evidence" value="ECO:0007669"/>
    <property type="project" value="InterPro"/>
</dbReference>
<reference evidence="3" key="1">
    <citation type="journal article" date="2019" name="Science">
        <title>Mutation of a bHLH transcription factor allowed almond domestication.</title>
        <authorList>
            <person name="Sanchez-Perez R."/>
            <person name="Pavan S."/>
            <person name="Mazzeo R."/>
            <person name="Moldovan C."/>
            <person name="Aiese Cigliano R."/>
            <person name="Del Cueto J."/>
            <person name="Ricciardi F."/>
            <person name="Lotti C."/>
            <person name="Ricciardi L."/>
            <person name="Dicenta F."/>
            <person name="Lopez-Marques R.L."/>
            <person name="Lindberg Moller B."/>
        </authorList>
    </citation>
    <scope>NUCLEOTIDE SEQUENCE</scope>
</reference>
<accession>A0A4Y1S018</accession>
<dbReference type="GO" id="GO:0000813">
    <property type="term" value="C:ESCRT I complex"/>
    <property type="evidence" value="ECO:0007669"/>
    <property type="project" value="TreeGrafter"/>
</dbReference>
<feature type="compositionally biased region" description="Basic and acidic residues" evidence="1">
    <location>
        <begin position="524"/>
        <end position="548"/>
    </location>
</feature>
<gene>
    <name evidence="3" type="ORF">Prudu_022745</name>
</gene>
<evidence type="ECO:0000259" key="2">
    <source>
        <dbReference type="PROSITE" id="PS51322"/>
    </source>
</evidence>
<dbReference type="InterPro" id="IPR052070">
    <property type="entry name" value="ESCRT-I_UEV_domain"/>
</dbReference>
<dbReference type="InterPro" id="IPR008883">
    <property type="entry name" value="UEV_N"/>
</dbReference>
<dbReference type="PROSITE" id="PS51322">
    <property type="entry name" value="UEV"/>
    <property type="match status" value="1"/>
</dbReference>
<dbReference type="Gene3D" id="3.10.110.10">
    <property type="entry name" value="Ubiquitin Conjugating Enzyme"/>
    <property type="match status" value="1"/>
</dbReference>
<protein>
    <submittedName>
        <fullName evidence="3">Ubiquitin-conjugating enzyme/RWD-like protein</fullName>
    </submittedName>
</protein>
<feature type="domain" description="UEV" evidence="2">
    <location>
        <begin position="363"/>
        <end position="507"/>
    </location>
</feature>
<feature type="compositionally biased region" description="Pro residues" evidence="1">
    <location>
        <begin position="507"/>
        <end position="520"/>
    </location>
</feature>
<proteinExistence type="predicted"/>
<dbReference type="AlphaFoldDB" id="A0A4Y1S018"/>
<feature type="region of interest" description="Disordered" evidence="1">
    <location>
        <begin position="501"/>
        <end position="555"/>
    </location>
</feature>
<dbReference type="PANTHER" id="PTHR23306:SF3">
    <property type="entry name" value="TUMOR SUPPRESSOR PROTEIN 101"/>
    <property type="match status" value="1"/>
</dbReference>
<dbReference type="SUPFAM" id="SSF56112">
    <property type="entry name" value="Protein kinase-like (PK-like)"/>
    <property type="match status" value="1"/>
</dbReference>
<dbReference type="GO" id="GO:0004672">
    <property type="term" value="F:protein kinase activity"/>
    <property type="evidence" value="ECO:0007669"/>
    <property type="project" value="InterPro"/>
</dbReference>
<evidence type="ECO:0000313" key="3">
    <source>
        <dbReference type="EMBL" id="BBH10064.1"/>
    </source>
</evidence>